<organism evidence="2 3">
    <name type="scientific">Agromyces intestinalis</name>
    <dbReference type="NCBI Taxonomy" id="2592652"/>
    <lineage>
        <taxon>Bacteria</taxon>
        <taxon>Bacillati</taxon>
        <taxon>Actinomycetota</taxon>
        <taxon>Actinomycetes</taxon>
        <taxon>Micrococcales</taxon>
        <taxon>Microbacteriaceae</taxon>
        <taxon>Agromyces</taxon>
    </lineage>
</organism>
<dbReference type="InterPro" id="IPR008523">
    <property type="entry name" value="DUF805"/>
</dbReference>
<keyword evidence="1" id="KW-1133">Transmembrane helix</keyword>
<sequence length="155" mass="16542">MTYSPAPTTATADAPLSAPLYGATFGQAIKRFFAKYATFSGRASRSEYWWWALANAIIVAVLYVLVIVAGVAGATVDPSTGLAAPGPLFVVAYALLALWGLAIIVPSLAITWRRLHDTNRSGAFYFLSFIPIVGGIILLVFTLLDSDPAGARFDR</sequence>
<dbReference type="AlphaFoldDB" id="A0A5C1YG73"/>
<feature type="transmembrane region" description="Helical" evidence="1">
    <location>
        <begin position="124"/>
        <end position="144"/>
    </location>
</feature>
<accession>A0A5C1YG73</accession>
<reference evidence="2 3" key="1">
    <citation type="submission" date="2019-09" db="EMBL/GenBank/DDBJ databases">
        <title>Genome sequencing of strain KACC 19306.</title>
        <authorList>
            <person name="Heo J."/>
            <person name="Kim S.-J."/>
            <person name="Kim J.-S."/>
            <person name="Hong S.-B."/>
            <person name="Kwon S.-W."/>
        </authorList>
    </citation>
    <scope>NUCLEOTIDE SEQUENCE [LARGE SCALE GENOMIC DNA]</scope>
    <source>
        <strain evidence="2 3">KACC 19306</strain>
    </source>
</reference>
<dbReference type="Pfam" id="PF05656">
    <property type="entry name" value="DUF805"/>
    <property type="match status" value="1"/>
</dbReference>
<feature type="transmembrane region" description="Helical" evidence="1">
    <location>
        <begin position="88"/>
        <end position="112"/>
    </location>
</feature>
<evidence type="ECO:0000313" key="2">
    <source>
        <dbReference type="EMBL" id="QEO14420.1"/>
    </source>
</evidence>
<keyword evidence="1" id="KW-0812">Transmembrane</keyword>
<dbReference type="PANTHER" id="PTHR34980:SF2">
    <property type="entry name" value="INNER MEMBRANE PROTEIN YHAH-RELATED"/>
    <property type="match status" value="1"/>
</dbReference>
<proteinExistence type="predicted"/>
<dbReference type="GO" id="GO:0005886">
    <property type="term" value="C:plasma membrane"/>
    <property type="evidence" value="ECO:0007669"/>
    <property type="project" value="TreeGrafter"/>
</dbReference>
<evidence type="ECO:0000313" key="3">
    <source>
        <dbReference type="Proteomes" id="UP000324678"/>
    </source>
</evidence>
<protein>
    <submittedName>
        <fullName evidence="2">DUF805 domain-containing protein</fullName>
    </submittedName>
</protein>
<dbReference type="RefSeq" id="WP_149160441.1">
    <property type="nucleotide sequence ID" value="NZ_CP043505.1"/>
</dbReference>
<name>A0A5C1YG73_9MICO</name>
<keyword evidence="1" id="KW-0472">Membrane</keyword>
<gene>
    <name evidence="2" type="ORF">FLP10_08280</name>
</gene>
<evidence type="ECO:0000256" key="1">
    <source>
        <dbReference type="SAM" id="Phobius"/>
    </source>
</evidence>
<dbReference type="Proteomes" id="UP000324678">
    <property type="component" value="Chromosome"/>
</dbReference>
<feature type="transmembrane region" description="Helical" evidence="1">
    <location>
        <begin position="48"/>
        <end position="76"/>
    </location>
</feature>
<keyword evidence="3" id="KW-1185">Reference proteome</keyword>
<dbReference type="EMBL" id="CP043505">
    <property type="protein sequence ID" value="QEO14420.1"/>
    <property type="molecule type" value="Genomic_DNA"/>
</dbReference>
<dbReference type="KEGG" id="ail:FLP10_08280"/>
<dbReference type="OrthoDB" id="9812349at2"/>
<dbReference type="PANTHER" id="PTHR34980">
    <property type="entry name" value="INNER MEMBRANE PROTEIN-RELATED-RELATED"/>
    <property type="match status" value="1"/>
</dbReference>